<gene>
    <name evidence="1" type="ORF">BCR34DRAFT_569927</name>
</gene>
<dbReference type="EMBL" id="MCFA01000102">
    <property type="protein sequence ID" value="ORY08324.1"/>
    <property type="molecule type" value="Genomic_DNA"/>
</dbReference>
<comment type="caution">
    <text evidence="1">The sequence shown here is derived from an EMBL/GenBank/DDBJ whole genome shotgun (WGS) entry which is preliminary data.</text>
</comment>
<accession>A0A1Y1ZDR9</accession>
<proteinExistence type="predicted"/>
<reference evidence="1 2" key="1">
    <citation type="submission" date="2016-07" db="EMBL/GenBank/DDBJ databases">
        <title>Pervasive Adenine N6-methylation of Active Genes in Fungi.</title>
        <authorList>
            <consortium name="DOE Joint Genome Institute"/>
            <person name="Mondo S.J."/>
            <person name="Dannebaum R.O."/>
            <person name="Kuo R.C."/>
            <person name="Labutti K."/>
            <person name="Haridas S."/>
            <person name="Kuo A."/>
            <person name="Salamov A."/>
            <person name="Ahrendt S.R."/>
            <person name="Lipzen A."/>
            <person name="Sullivan W."/>
            <person name="Andreopoulos W.B."/>
            <person name="Clum A."/>
            <person name="Lindquist E."/>
            <person name="Daum C."/>
            <person name="Ramamoorthy G.K."/>
            <person name="Gryganskyi A."/>
            <person name="Culley D."/>
            <person name="Magnuson J.K."/>
            <person name="James T.Y."/>
            <person name="O'Malley M.A."/>
            <person name="Stajich J.E."/>
            <person name="Spatafora J.W."/>
            <person name="Visel A."/>
            <person name="Grigoriev I.V."/>
        </authorList>
    </citation>
    <scope>NUCLEOTIDE SEQUENCE [LARGE SCALE GENOMIC DNA]</scope>
    <source>
        <strain evidence="1 2">CBS 115471</strain>
    </source>
</reference>
<dbReference type="AlphaFoldDB" id="A0A1Y1ZDR9"/>
<sequence>MILMRISFLFSGAYMRKMMGLEGNARLQHQGMCDRRLLMICFGVGLHYREIRGAD</sequence>
<organism evidence="1 2">
    <name type="scientific">Clohesyomyces aquaticus</name>
    <dbReference type="NCBI Taxonomy" id="1231657"/>
    <lineage>
        <taxon>Eukaryota</taxon>
        <taxon>Fungi</taxon>
        <taxon>Dikarya</taxon>
        <taxon>Ascomycota</taxon>
        <taxon>Pezizomycotina</taxon>
        <taxon>Dothideomycetes</taxon>
        <taxon>Pleosporomycetidae</taxon>
        <taxon>Pleosporales</taxon>
        <taxon>Lindgomycetaceae</taxon>
        <taxon>Clohesyomyces</taxon>
    </lineage>
</organism>
<dbReference type="Proteomes" id="UP000193144">
    <property type="component" value="Unassembled WGS sequence"/>
</dbReference>
<evidence type="ECO:0000313" key="2">
    <source>
        <dbReference type="Proteomes" id="UP000193144"/>
    </source>
</evidence>
<name>A0A1Y1ZDR9_9PLEO</name>
<protein>
    <submittedName>
        <fullName evidence="1">Uncharacterized protein</fullName>
    </submittedName>
</protein>
<evidence type="ECO:0000313" key="1">
    <source>
        <dbReference type="EMBL" id="ORY08324.1"/>
    </source>
</evidence>
<keyword evidence="2" id="KW-1185">Reference proteome</keyword>